<sequence>MYNPLDPEIYPSRYTYYYNHEISPDNYGYTRWRANSYLVYAYLENEADGDCLKWKNADGTYSTVIVNGGTGCIYLFDTGILKTVQNP</sequence>
<gene>
    <name evidence="1" type="ORF">COX05_01715</name>
</gene>
<dbReference type="EMBL" id="PCSU01000023">
    <property type="protein sequence ID" value="PIP56715.1"/>
    <property type="molecule type" value="Genomic_DNA"/>
</dbReference>
<reference evidence="1 2" key="1">
    <citation type="submission" date="2017-09" db="EMBL/GenBank/DDBJ databases">
        <title>Depth-based differentiation of microbial function through sediment-hosted aquifers and enrichment of novel symbionts in the deep terrestrial subsurface.</title>
        <authorList>
            <person name="Probst A.J."/>
            <person name="Ladd B."/>
            <person name="Jarett J.K."/>
            <person name="Geller-Mcgrath D.E."/>
            <person name="Sieber C.M."/>
            <person name="Emerson J.B."/>
            <person name="Anantharaman K."/>
            <person name="Thomas B.C."/>
            <person name="Malmstrom R."/>
            <person name="Stieglmeier M."/>
            <person name="Klingl A."/>
            <person name="Woyke T."/>
            <person name="Ryan C.M."/>
            <person name="Banfield J.F."/>
        </authorList>
    </citation>
    <scope>NUCLEOTIDE SEQUENCE [LARGE SCALE GENOMIC DNA]</scope>
    <source>
        <strain evidence="1">CG22_combo_CG10-13_8_21_14_all_39_12</strain>
    </source>
</reference>
<comment type="caution">
    <text evidence="1">The sequence shown here is derived from an EMBL/GenBank/DDBJ whole genome shotgun (WGS) entry which is preliminary data.</text>
</comment>
<accession>A0A2H0BGC8</accession>
<evidence type="ECO:0000313" key="2">
    <source>
        <dbReference type="Proteomes" id="UP000228495"/>
    </source>
</evidence>
<organism evidence="1 2">
    <name type="scientific">candidate division WWE3 bacterium CG22_combo_CG10-13_8_21_14_all_39_12</name>
    <dbReference type="NCBI Taxonomy" id="1975094"/>
    <lineage>
        <taxon>Bacteria</taxon>
        <taxon>Katanobacteria</taxon>
    </lineage>
</organism>
<protein>
    <submittedName>
        <fullName evidence="1">Uncharacterized protein</fullName>
    </submittedName>
</protein>
<dbReference type="Proteomes" id="UP000228495">
    <property type="component" value="Unassembled WGS sequence"/>
</dbReference>
<name>A0A2H0BGC8_UNCKA</name>
<proteinExistence type="predicted"/>
<dbReference type="AlphaFoldDB" id="A0A2H0BGC8"/>
<evidence type="ECO:0000313" key="1">
    <source>
        <dbReference type="EMBL" id="PIP56715.1"/>
    </source>
</evidence>